<dbReference type="Pfam" id="PF00512">
    <property type="entry name" value="HisKA"/>
    <property type="match status" value="1"/>
</dbReference>
<dbReference type="PROSITE" id="PS50109">
    <property type="entry name" value="HIS_KIN"/>
    <property type="match status" value="1"/>
</dbReference>
<evidence type="ECO:0000259" key="7">
    <source>
        <dbReference type="PROSITE" id="PS50110"/>
    </source>
</evidence>
<organism evidence="10">
    <name type="scientific">Desulfatirhabdium butyrativorans</name>
    <dbReference type="NCBI Taxonomy" id="340467"/>
    <lineage>
        <taxon>Bacteria</taxon>
        <taxon>Pseudomonadati</taxon>
        <taxon>Thermodesulfobacteriota</taxon>
        <taxon>Desulfobacteria</taxon>
        <taxon>Desulfobacterales</taxon>
        <taxon>Desulfatirhabdiaceae</taxon>
        <taxon>Desulfatirhabdium</taxon>
    </lineage>
</organism>
<evidence type="ECO:0000259" key="6">
    <source>
        <dbReference type="PROSITE" id="PS50109"/>
    </source>
</evidence>
<protein>
    <recommendedName>
        <fullName evidence="2">histidine kinase</fullName>
        <ecNumber evidence="2">2.7.13.3</ecNumber>
    </recommendedName>
</protein>
<dbReference type="PROSITE" id="PS50113">
    <property type="entry name" value="PAC"/>
    <property type="match status" value="2"/>
</dbReference>
<sequence length="1053" mass="117970">MRSWKWSKKRLAKKHDKWSWRWAPGHESRPENTAHCPLPTIFTINGHGEGAPNPVMEMGQLFSAHCPLYQRNRVMNRSKIMRPGKTAAGAIVVLFSAVVLFTGFHLYQDQARIVRHHHAQTIQSVAALKAQLIQNWRTERMDDARMNSTGILRTMVNEMMASESGPEAPQRAMILDRMRFFVEHERLKNMILTDLEGNLLISVNPQLKTLPEDVLPLVQRIRETETIVFDEINLCSVGHTIHVDVGGPVLDAQGRPIACLILRSDPKDWLFPMLAAWPGTSPSAETALFRIEDGQVVSLCNLKYRSEAPLAHKQRIEDNDLIRRYLNQAKEGLYEGLDYRWVHVLADIRPIVGSDWILMTKMDVDEVYSEVHDRGMVIALVCLALIVIAIIAAALTLHRIERGHLQALIREERLLRKANEEIRAAFYGIGDGVITTDVEGNVVRMNPVAETLTGWTEAEAVGRPLTEIFHIVNETTRQKVENPVYEVLATGVIVGLANHTALIARDGTERPIADSGAPIRDEDGKVTGVVLVFRDQTQERTYLKTLQQNEARLRAILDAVADPIIVYDSEARPQFINPAFTKVLGWNFDEIVGGATPWIPEDQQAGFHEKRTEMFETGITLRFETQRKNRDGRTLDMLACYAPFYDADGNPTGFVACLTDLTRIKEMEREVRQAQKMEAIGALAAGIAHDFNNILFPISGLTQMCLWDAPKESAMQQNLQKIFESTQRAADLVQQILTFSRRAEIRKTPVILQPIIKEVFKLTRSTIPANIDMQLDVQPELIRVMADPTQLHQVMMNLITNAYHAVEHTGGSIRLELMEARLEKNRTIGGPSLPPGRYALIRVSDTGCGIDPAILDKIFEPYFTTKPHGKGTGLGLAVVHGIVTELGGDIRCESWLGNGTTFHVYLPLLVAQEEAASEPSAKPLDVPGGTERILLVDDEKPIIDMEQRMLERLGYTVEAFLDSEEALVHFTADPKRYDLIISDLSLPKMMGEELAKQALSLRPDIPIIICTGFTDRIGEQKAKAIGIRALAPKPLTVEKLAVLIRKVLEETSS</sequence>
<dbReference type="AlphaFoldDB" id="A0A7C4RSQ9"/>
<dbReference type="InterPro" id="IPR003661">
    <property type="entry name" value="HisK_dim/P_dom"/>
</dbReference>
<feature type="transmembrane region" description="Helical" evidence="5">
    <location>
        <begin position="376"/>
        <end position="397"/>
    </location>
</feature>
<dbReference type="Pfam" id="PF08448">
    <property type="entry name" value="PAS_4"/>
    <property type="match status" value="2"/>
</dbReference>
<dbReference type="SMART" id="SM00387">
    <property type="entry name" value="HATPase_c"/>
    <property type="match status" value="1"/>
</dbReference>
<keyword evidence="5" id="KW-0812">Transmembrane</keyword>
<keyword evidence="5" id="KW-1133">Transmembrane helix</keyword>
<feature type="domain" description="PAC" evidence="9">
    <location>
        <begin position="496"/>
        <end position="548"/>
    </location>
</feature>
<dbReference type="EMBL" id="DSUH01000168">
    <property type="protein sequence ID" value="HGU32618.1"/>
    <property type="molecule type" value="Genomic_DNA"/>
</dbReference>
<evidence type="ECO:0000256" key="1">
    <source>
        <dbReference type="ARBA" id="ARBA00000085"/>
    </source>
</evidence>
<comment type="caution">
    <text evidence="10">The sequence shown here is derived from an EMBL/GenBank/DDBJ whole genome shotgun (WGS) entry which is preliminary data.</text>
</comment>
<evidence type="ECO:0000259" key="9">
    <source>
        <dbReference type="PROSITE" id="PS50113"/>
    </source>
</evidence>
<feature type="domain" description="PAC" evidence="9">
    <location>
        <begin position="621"/>
        <end position="673"/>
    </location>
</feature>
<dbReference type="InterPro" id="IPR001610">
    <property type="entry name" value="PAC"/>
</dbReference>
<evidence type="ECO:0000256" key="5">
    <source>
        <dbReference type="SAM" id="Phobius"/>
    </source>
</evidence>
<evidence type="ECO:0000313" key="10">
    <source>
        <dbReference type="EMBL" id="HGU32618.1"/>
    </source>
</evidence>
<dbReference type="PRINTS" id="PR00344">
    <property type="entry name" value="BCTRLSENSOR"/>
</dbReference>
<dbReference type="Gene3D" id="3.30.565.10">
    <property type="entry name" value="Histidine kinase-like ATPase, C-terminal domain"/>
    <property type="match status" value="1"/>
</dbReference>
<dbReference type="Pfam" id="PF00072">
    <property type="entry name" value="Response_reg"/>
    <property type="match status" value="1"/>
</dbReference>
<dbReference type="PANTHER" id="PTHR43065">
    <property type="entry name" value="SENSOR HISTIDINE KINASE"/>
    <property type="match status" value="1"/>
</dbReference>
<dbReference type="InterPro" id="IPR005467">
    <property type="entry name" value="His_kinase_dom"/>
</dbReference>
<dbReference type="GO" id="GO:0000155">
    <property type="term" value="F:phosphorelay sensor kinase activity"/>
    <property type="evidence" value="ECO:0007669"/>
    <property type="project" value="InterPro"/>
</dbReference>
<name>A0A7C4RSQ9_9BACT</name>
<dbReference type="InterPro" id="IPR000700">
    <property type="entry name" value="PAS-assoc_C"/>
</dbReference>
<feature type="domain" description="Response regulatory" evidence="7">
    <location>
        <begin position="932"/>
        <end position="1048"/>
    </location>
</feature>
<dbReference type="CDD" id="cd00130">
    <property type="entry name" value="PAS"/>
    <property type="match status" value="2"/>
</dbReference>
<feature type="domain" description="Histidine kinase" evidence="6">
    <location>
        <begin position="686"/>
        <end position="910"/>
    </location>
</feature>
<dbReference type="Pfam" id="PF02518">
    <property type="entry name" value="HATPase_c"/>
    <property type="match status" value="1"/>
</dbReference>
<dbReference type="SUPFAM" id="SSF52172">
    <property type="entry name" value="CheY-like"/>
    <property type="match status" value="1"/>
</dbReference>
<dbReference type="NCBIfam" id="TIGR00229">
    <property type="entry name" value="sensory_box"/>
    <property type="match status" value="2"/>
</dbReference>
<dbReference type="SMART" id="SM00388">
    <property type="entry name" value="HisKA"/>
    <property type="match status" value="1"/>
</dbReference>
<keyword evidence="3 4" id="KW-0597">Phosphoprotein</keyword>
<reference evidence="10" key="1">
    <citation type="journal article" date="2020" name="mSystems">
        <title>Genome- and Community-Level Interaction Insights into Carbon Utilization and Element Cycling Functions of Hydrothermarchaeota in Hydrothermal Sediment.</title>
        <authorList>
            <person name="Zhou Z."/>
            <person name="Liu Y."/>
            <person name="Xu W."/>
            <person name="Pan J."/>
            <person name="Luo Z.H."/>
            <person name="Li M."/>
        </authorList>
    </citation>
    <scope>NUCLEOTIDE SEQUENCE [LARGE SCALE GENOMIC DNA]</scope>
    <source>
        <strain evidence="10">SpSt-477</strain>
    </source>
</reference>
<dbReference type="InterPro" id="IPR001789">
    <property type="entry name" value="Sig_transdc_resp-reg_receiver"/>
</dbReference>
<gene>
    <name evidence="10" type="ORF">ENS29_07165</name>
</gene>
<feature type="domain" description="PAS" evidence="8">
    <location>
        <begin position="549"/>
        <end position="593"/>
    </location>
</feature>
<feature type="domain" description="PAS" evidence="8">
    <location>
        <begin position="418"/>
        <end position="491"/>
    </location>
</feature>
<dbReference type="InterPro" id="IPR011006">
    <property type="entry name" value="CheY-like_superfamily"/>
</dbReference>
<evidence type="ECO:0000259" key="8">
    <source>
        <dbReference type="PROSITE" id="PS50112"/>
    </source>
</evidence>
<dbReference type="SMART" id="SM00091">
    <property type="entry name" value="PAS"/>
    <property type="match status" value="2"/>
</dbReference>
<dbReference type="InterPro" id="IPR035965">
    <property type="entry name" value="PAS-like_dom_sf"/>
</dbReference>
<dbReference type="InterPro" id="IPR013656">
    <property type="entry name" value="PAS_4"/>
</dbReference>
<evidence type="ECO:0000256" key="2">
    <source>
        <dbReference type="ARBA" id="ARBA00012438"/>
    </source>
</evidence>
<accession>A0A7C4RSQ9</accession>
<proteinExistence type="predicted"/>
<dbReference type="InterPro" id="IPR000014">
    <property type="entry name" value="PAS"/>
</dbReference>
<dbReference type="Gene3D" id="3.40.50.2300">
    <property type="match status" value="1"/>
</dbReference>
<dbReference type="Gene3D" id="3.30.450.20">
    <property type="entry name" value="PAS domain"/>
    <property type="match status" value="2"/>
</dbReference>
<comment type="catalytic activity">
    <reaction evidence="1">
        <text>ATP + protein L-histidine = ADP + protein N-phospho-L-histidine.</text>
        <dbReference type="EC" id="2.7.13.3"/>
    </reaction>
</comment>
<feature type="modified residue" description="4-aspartylphosphate" evidence="4">
    <location>
        <position position="983"/>
    </location>
</feature>
<dbReference type="InterPro" id="IPR003594">
    <property type="entry name" value="HATPase_dom"/>
</dbReference>
<dbReference type="SUPFAM" id="SSF47384">
    <property type="entry name" value="Homodimeric domain of signal transducing histidine kinase"/>
    <property type="match status" value="1"/>
</dbReference>
<dbReference type="InterPro" id="IPR036890">
    <property type="entry name" value="HATPase_C_sf"/>
</dbReference>
<evidence type="ECO:0000256" key="4">
    <source>
        <dbReference type="PROSITE-ProRule" id="PRU00169"/>
    </source>
</evidence>
<dbReference type="PANTHER" id="PTHR43065:SF42">
    <property type="entry name" value="TWO-COMPONENT SENSOR PPRA"/>
    <property type="match status" value="1"/>
</dbReference>
<dbReference type="SUPFAM" id="SSF55874">
    <property type="entry name" value="ATPase domain of HSP90 chaperone/DNA topoisomerase II/histidine kinase"/>
    <property type="match status" value="1"/>
</dbReference>
<dbReference type="CDD" id="cd00156">
    <property type="entry name" value="REC"/>
    <property type="match status" value="1"/>
</dbReference>
<keyword evidence="5" id="KW-0472">Membrane</keyword>
<dbReference type="Gene3D" id="1.10.287.130">
    <property type="match status" value="1"/>
</dbReference>
<dbReference type="PROSITE" id="PS50112">
    <property type="entry name" value="PAS"/>
    <property type="match status" value="2"/>
</dbReference>
<dbReference type="InterPro" id="IPR036097">
    <property type="entry name" value="HisK_dim/P_sf"/>
</dbReference>
<dbReference type="SUPFAM" id="SSF55785">
    <property type="entry name" value="PYP-like sensor domain (PAS domain)"/>
    <property type="match status" value="2"/>
</dbReference>
<feature type="transmembrane region" description="Helical" evidence="5">
    <location>
        <begin position="87"/>
        <end position="107"/>
    </location>
</feature>
<dbReference type="PROSITE" id="PS50110">
    <property type="entry name" value="RESPONSE_REGULATORY"/>
    <property type="match status" value="1"/>
</dbReference>
<dbReference type="SMART" id="SM00448">
    <property type="entry name" value="REC"/>
    <property type="match status" value="1"/>
</dbReference>
<dbReference type="SMART" id="SM00086">
    <property type="entry name" value="PAC"/>
    <property type="match status" value="2"/>
</dbReference>
<dbReference type="EC" id="2.7.13.3" evidence="2"/>
<evidence type="ECO:0000256" key="3">
    <source>
        <dbReference type="ARBA" id="ARBA00022553"/>
    </source>
</evidence>
<dbReference type="InterPro" id="IPR004358">
    <property type="entry name" value="Sig_transdc_His_kin-like_C"/>
</dbReference>